<dbReference type="Gene3D" id="1.10.8.60">
    <property type="match status" value="1"/>
</dbReference>
<keyword evidence="4 13" id="KW-0812">Transmembrane</keyword>
<keyword evidence="11 13" id="KW-0482">Metalloprotease</keyword>
<dbReference type="InterPro" id="IPR037219">
    <property type="entry name" value="Peptidase_M41-like"/>
</dbReference>
<proteinExistence type="inferred from homology"/>
<evidence type="ECO:0000256" key="7">
    <source>
        <dbReference type="ARBA" id="ARBA00022801"/>
    </source>
</evidence>
<dbReference type="Gene3D" id="3.40.50.300">
    <property type="entry name" value="P-loop containing nucleotide triphosphate hydrolases"/>
    <property type="match status" value="1"/>
</dbReference>
<dbReference type="PANTHER" id="PTHR23076">
    <property type="entry name" value="METALLOPROTEASE M41 FTSH"/>
    <property type="match status" value="1"/>
</dbReference>
<comment type="similarity">
    <text evidence="2 13">In the C-terminal section; belongs to the peptidase M41 family.</text>
</comment>
<accession>A0ABU7MM59</accession>
<dbReference type="InterPro" id="IPR005936">
    <property type="entry name" value="FtsH"/>
</dbReference>
<keyword evidence="17" id="KW-1185">Reference proteome</keyword>
<feature type="region of interest" description="Disordered" evidence="14">
    <location>
        <begin position="639"/>
        <end position="679"/>
    </location>
</feature>
<evidence type="ECO:0000256" key="4">
    <source>
        <dbReference type="ARBA" id="ARBA00022692"/>
    </source>
</evidence>
<feature type="transmembrane region" description="Helical" evidence="13">
    <location>
        <begin position="137"/>
        <end position="158"/>
    </location>
</feature>
<dbReference type="GO" id="GO:0008237">
    <property type="term" value="F:metallopeptidase activity"/>
    <property type="evidence" value="ECO:0007669"/>
    <property type="project" value="UniProtKB-KW"/>
</dbReference>
<evidence type="ECO:0000256" key="8">
    <source>
        <dbReference type="ARBA" id="ARBA00022833"/>
    </source>
</evidence>
<dbReference type="NCBIfam" id="TIGR01241">
    <property type="entry name" value="FtsH_fam"/>
    <property type="match status" value="1"/>
</dbReference>
<evidence type="ECO:0000256" key="3">
    <source>
        <dbReference type="ARBA" id="ARBA00022670"/>
    </source>
</evidence>
<dbReference type="InterPro" id="IPR003593">
    <property type="entry name" value="AAA+_ATPase"/>
</dbReference>
<comment type="subunit">
    <text evidence="13">Homohexamer.</text>
</comment>
<evidence type="ECO:0000256" key="13">
    <source>
        <dbReference type="HAMAP-Rule" id="MF_01458"/>
    </source>
</evidence>
<keyword evidence="7 13" id="KW-0378">Hydrolase</keyword>
<keyword evidence="6 13" id="KW-0547">Nucleotide-binding</keyword>
<evidence type="ECO:0000256" key="11">
    <source>
        <dbReference type="ARBA" id="ARBA00023049"/>
    </source>
</evidence>
<reference evidence="16" key="1">
    <citation type="submission" date="2024-01" db="EMBL/GenBank/DDBJ databases">
        <title>Genome sequence of Mycoplasma ciconiae type strain DSM 25251.</title>
        <authorList>
            <person name="Spergser J."/>
        </authorList>
    </citation>
    <scope>NUCLEOTIDE SEQUENCE [LARGE SCALE GENOMIC DNA]</scope>
    <source>
        <strain evidence="16">DSM 25251</strain>
    </source>
</reference>
<dbReference type="RefSeq" id="WP_330500672.1">
    <property type="nucleotide sequence ID" value="NZ_JAZDWZ010000004.1"/>
</dbReference>
<evidence type="ECO:0000313" key="16">
    <source>
        <dbReference type="EMBL" id="MEE3928258.1"/>
    </source>
</evidence>
<keyword evidence="10 13" id="KW-1133">Transmembrane helix</keyword>
<comment type="similarity">
    <text evidence="13">In the central section; belongs to the AAA ATPase family.</text>
</comment>
<keyword evidence="13" id="KW-1003">Cell membrane</keyword>
<keyword evidence="8 13" id="KW-0862">Zinc</keyword>
<name>A0ABU7MM59_9BACT</name>
<evidence type="ECO:0000256" key="12">
    <source>
        <dbReference type="ARBA" id="ARBA00023136"/>
    </source>
</evidence>
<dbReference type="EC" id="3.4.24.-" evidence="13"/>
<dbReference type="Gene3D" id="1.20.58.760">
    <property type="entry name" value="Peptidase M41"/>
    <property type="match status" value="1"/>
</dbReference>
<evidence type="ECO:0000313" key="17">
    <source>
        <dbReference type="Proteomes" id="UP001344817"/>
    </source>
</evidence>
<evidence type="ECO:0000256" key="6">
    <source>
        <dbReference type="ARBA" id="ARBA00022741"/>
    </source>
</evidence>
<dbReference type="SUPFAM" id="SSF140990">
    <property type="entry name" value="FtsH protease domain-like"/>
    <property type="match status" value="1"/>
</dbReference>
<dbReference type="Proteomes" id="UP001344817">
    <property type="component" value="Unassembled WGS sequence"/>
</dbReference>
<dbReference type="InterPro" id="IPR027417">
    <property type="entry name" value="P-loop_NTPase"/>
</dbReference>
<keyword evidence="5 13" id="KW-0479">Metal-binding</keyword>
<dbReference type="Pfam" id="PF01434">
    <property type="entry name" value="Peptidase_M41"/>
    <property type="match status" value="1"/>
</dbReference>
<organism evidence="16 17">
    <name type="scientific">Mycoplasmopsis ciconiae</name>
    <dbReference type="NCBI Taxonomy" id="561067"/>
    <lineage>
        <taxon>Bacteria</taxon>
        <taxon>Bacillati</taxon>
        <taxon>Mycoplasmatota</taxon>
        <taxon>Mycoplasmoidales</taxon>
        <taxon>Metamycoplasmataceae</taxon>
        <taxon>Mycoplasmopsis</taxon>
    </lineage>
</organism>
<evidence type="ECO:0000259" key="15">
    <source>
        <dbReference type="SMART" id="SM00382"/>
    </source>
</evidence>
<dbReference type="Pfam" id="PF17862">
    <property type="entry name" value="AAA_lid_3"/>
    <property type="match status" value="1"/>
</dbReference>
<sequence length="679" mass="75060">MKNENNQPGRWYQSKRLYFSLLLFIFLLGLSIYFLVTRLSGSTPIASSLSKLAEDITKSAASVSDNVYISNLQTNINTNTISWTFQNQNYISAGNISEFRVLFPEQSILIDQAIKYTVDGTLASGVVSGTAIETQSVWTRLFFAFGPLVLILLLLFWFQRAQYKSMSGGGGILGDKSPAQKIISNKKFSDIAGNVEAIEEIKEIVDYLKNPKKYQDSGARMPHGILLGGPPGTGKTLLAKATAGEANVPFYFISASSFVEMYVGLGAKRVRQVVAEARKNAPAIIFIDELDAIGRTRGSGIGGGHDEREQTLNQLLVEMDGIQGNNGLLFFAATNRTDVLDPALVRPGRFDRTITVALPNVKEREAILKLHAKGKRFEKNVDFKNIAKRTPGYSGAQLENVINESTLLSVRENKDLITLEIIDEAIDRVMSGPAKKTRTITQKELQMVAYHEAGHAVVGIKIPGASKVQKITIIPRGDAGGYNLIIPEEEKYNMTKKELLSTIASFMGGRAAEAIIYGDDNISTGAANDIEKATNIARRMVTQFGMSDLGPVKYEAEEGSPFLGRTLATNKSYSNQIGHEIDLEVRKIINDALELAKKTILENRELLELITNRLLEKETIVSEEIDYIAKNLAYPQDNSKMIKDEEELEKSEELKSEKNTESKDSSEFDLDTLINENEK</sequence>
<evidence type="ECO:0000256" key="10">
    <source>
        <dbReference type="ARBA" id="ARBA00022989"/>
    </source>
</evidence>
<keyword evidence="3 13" id="KW-0645">Protease</keyword>
<evidence type="ECO:0000256" key="9">
    <source>
        <dbReference type="ARBA" id="ARBA00022840"/>
    </source>
</evidence>
<feature type="transmembrane region" description="Helical" evidence="13">
    <location>
        <begin position="17"/>
        <end position="36"/>
    </location>
</feature>
<dbReference type="SUPFAM" id="SSF52540">
    <property type="entry name" value="P-loop containing nucleoside triphosphate hydrolases"/>
    <property type="match status" value="1"/>
</dbReference>
<dbReference type="HAMAP" id="MF_01458">
    <property type="entry name" value="FtsH"/>
    <property type="match status" value="1"/>
</dbReference>
<dbReference type="PANTHER" id="PTHR23076:SF97">
    <property type="entry name" value="ATP-DEPENDENT ZINC METALLOPROTEASE YME1L1"/>
    <property type="match status" value="1"/>
</dbReference>
<evidence type="ECO:0000256" key="5">
    <source>
        <dbReference type="ARBA" id="ARBA00022723"/>
    </source>
</evidence>
<dbReference type="InterPro" id="IPR000642">
    <property type="entry name" value="Peptidase_M41"/>
</dbReference>
<evidence type="ECO:0000256" key="2">
    <source>
        <dbReference type="ARBA" id="ARBA00010044"/>
    </source>
</evidence>
<feature type="binding site" evidence="13">
    <location>
        <position position="451"/>
    </location>
    <ligand>
        <name>Zn(2+)</name>
        <dbReference type="ChEBI" id="CHEBI:29105"/>
        <note>catalytic</note>
    </ligand>
</feature>
<evidence type="ECO:0000256" key="1">
    <source>
        <dbReference type="ARBA" id="ARBA00004370"/>
    </source>
</evidence>
<comment type="cofactor">
    <cofactor evidence="13">
        <name>Zn(2+)</name>
        <dbReference type="ChEBI" id="CHEBI:29105"/>
    </cofactor>
    <text evidence="13">Binds 1 zinc ion per subunit.</text>
</comment>
<feature type="binding site" evidence="13">
    <location>
        <position position="529"/>
    </location>
    <ligand>
        <name>Zn(2+)</name>
        <dbReference type="ChEBI" id="CHEBI:29105"/>
        <note>catalytic</note>
    </ligand>
</feature>
<feature type="domain" description="AAA+ ATPase" evidence="15">
    <location>
        <begin position="221"/>
        <end position="360"/>
    </location>
</feature>
<comment type="caution">
    <text evidence="16">The sequence shown here is derived from an EMBL/GenBank/DDBJ whole genome shotgun (WGS) entry which is preliminary data.</text>
</comment>
<dbReference type="CDD" id="cd19501">
    <property type="entry name" value="RecA-like_FtsH"/>
    <property type="match status" value="1"/>
</dbReference>
<dbReference type="InterPro" id="IPR003959">
    <property type="entry name" value="ATPase_AAA_core"/>
</dbReference>
<feature type="binding site" evidence="13">
    <location>
        <position position="455"/>
    </location>
    <ligand>
        <name>Zn(2+)</name>
        <dbReference type="ChEBI" id="CHEBI:29105"/>
        <note>catalytic</note>
    </ligand>
</feature>
<feature type="binding site" evidence="13">
    <location>
        <begin position="229"/>
        <end position="236"/>
    </location>
    <ligand>
        <name>ATP</name>
        <dbReference type="ChEBI" id="CHEBI:30616"/>
    </ligand>
</feature>
<keyword evidence="9 13" id="KW-0067">ATP-binding</keyword>
<evidence type="ECO:0000256" key="14">
    <source>
        <dbReference type="SAM" id="MobiDB-lite"/>
    </source>
</evidence>
<keyword evidence="12 13" id="KW-0472">Membrane</keyword>
<dbReference type="EMBL" id="JAZDWZ010000004">
    <property type="protein sequence ID" value="MEE3928258.1"/>
    <property type="molecule type" value="Genomic_DNA"/>
</dbReference>
<feature type="compositionally biased region" description="Basic and acidic residues" evidence="14">
    <location>
        <begin position="651"/>
        <end position="666"/>
    </location>
</feature>
<feature type="active site" evidence="13">
    <location>
        <position position="452"/>
    </location>
</feature>
<dbReference type="Pfam" id="PF00004">
    <property type="entry name" value="AAA"/>
    <property type="match status" value="1"/>
</dbReference>
<protein>
    <recommendedName>
        <fullName evidence="13">ATP-dependent zinc metalloprotease FtsH</fullName>
        <ecNumber evidence="13">3.4.24.-</ecNumber>
    </recommendedName>
</protein>
<comment type="function">
    <text evidence="13">Acts as a processive, ATP-dependent zinc metallopeptidase for both cytoplasmic and membrane proteins. Plays a role in the quality control of integral membrane proteins.</text>
</comment>
<dbReference type="SMART" id="SM00382">
    <property type="entry name" value="AAA"/>
    <property type="match status" value="1"/>
</dbReference>
<dbReference type="InterPro" id="IPR041569">
    <property type="entry name" value="AAA_lid_3"/>
</dbReference>
<gene>
    <name evidence="13 16" type="primary">ftsH</name>
    <name evidence="16" type="ORF">V2E24_01535</name>
</gene>
<comment type="subcellular location">
    <subcellularLocation>
        <location evidence="13">Cell membrane</location>
        <topology evidence="13">Multi-pass membrane protein</topology>
        <orientation evidence="13">Cytoplasmic side</orientation>
    </subcellularLocation>
    <subcellularLocation>
        <location evidence="1">Membrane</location>
    </subcellularLocation>
</comment>